<sequence length="128" mass="15056">MSSRLKTFLRQKPTGEHDSPKQICSEIIRTVEHRTYELGEIRRSPSKLCGRFNKQVPISHSTPTGISVVYIFLKYELQAVVLFKWFSLIIFTSRFEATRRLFWDGPRNFEPHSDDEDDIRADTPLLKR</sequence>
<dbReference type="Proteomes" id="UP000499080">
    <property type="component" value="Unassembled WGS sequence"/>
</dbReference>
<protein>
    <submittedName>
        <fullName evidence="1">Uncharacterized protein</fullName>
    </submittedName>
</protein>
<dbReference type="EMBL" id="BGPR01000139">
    <property type="protein sequence ID" value="GBL98433.1"/>
    <property type="molecule type" value="Genomic_DNA"/>
</dbReference>
<name>A0A4Y2C2V4_ARAVE</name>
<proteinExistence type="predicted"/>
<reference evidence="1 2" key="1">
    <citation type="journal article" date="2019" name="Sci. Rep.">
        <title>Orb-weaving spider Araneus ventricosus genome elucidates the spidroin gene catalogue.</title>
        <authorList>
            <person name="Kono N."/>
            <person name="Nakamura H."/>
            <person name="Ohtoshi R."/>
            <person name="Moran D.A.P."/>
            <person name="Shinohara A."/>
            <person name="Yoshida Y."/>
            <person name="Fujiwara M."/>
            <person name="Mori M."/>
            <person name="Tomita M."/>
            <person name="Arakawa K."/>
        </authorList>
    </citation>
    <scope>NUCLEOTIDE SEQUENCE [LARGE SCALE GENOMIC DNA]</scope>
</reference>
<evidence type="ECO:0000313" key="1">
    <source>
        <dbReference type="EMBL" id="GBL98433.1"/>
    </source>
</evidence>
<gene>
    <name evidence="1" type="ORF">AVEN_187762_1</name>
</gene>
<evidence type="ECO:0000313" key="2">
    <source>
        <dbReference type="Proteomes" id="UP000499080"/>
    </source>
</evidence>
<organism evidence="1 2">
    <name type="scientific">Araneus ventricosus</name>
    <name type="common">Orbweaver spider</name>
    <name type="synonym">Epeira ventricosa</name>
    <dbReference type="NCBI Taxonomy" id="182803"/>
    <lineage>
        <taxon>Eukaryota</taxon>
        <taxon>Metazoa</taxon>
        <taxon>Ecdysozoa</taxon>
        <taxon>Arthropoda</taxon>
        <taxon>Chelicerata</taxon>
        <taxon>Arachnida</taxon>
        <taxon>Araneae</taxon>
        <taxon>Araneomorphae</taxon>
        <taxon>Entelegynae</taxon>
        <taxon>Araneoidea</taxon>
        <taxon>Araneidae</taxon>
        <taxon>Araneus</taxon>
    </lineage>
</organism>
<accession>A0A4Y2C2V4</accession>
<comment type="caution">
    <text evidence="1">The sequence shown here is derived from an EMBL/GenBank/DDBJ whole genome shotgun (WGS) entry which is preliminary data.</text>
</comment>
<dbReference type="AlphaFoldDB" id="A0A4Y2C2V4"/>
<keyword evidence="2" id="KW-1185">Reference proteome</keyword>